<gene>
    <name evidence="1" type="ORF">AP3564_12405</name>
</gene>
<evidence type="ECO:0000313" key="2">
    <source>
        <dbReference type="Proteomes" id="UP000214606"/>
    </source>
</evidence>
<protein>
    <submittedName>
        <fullName evidence="1">Uncharacterized protein</fullName>
    </submittedName>
</protein>
<dbReference type="AlphaFoldDB" id="A0A223E6M9"/>
<reference evidence="1 2" key="1">
    <citation type="submission" date="2016-10" db="EMBL/GenBank/DDBJ databases">
        <title>The whole genome sequencing and assembly of Aeribacillus pallidus KCTC3564 strain.</title>
        <authorList>
            <person name="Lee Y.-J."/>
            <person name="Park M.-K."/>
            <person name="Yi H."/>
            <person name="Bahn Y.-S."/>
            <person name="Kim J.F."/>
            <person name="Lee D.-W."/>
        </authorList>
    </citation>
    <scope>NUCLEOTIDE SEQUENCE [LARGE SCALE GENOMIC DNA]</scope>
    <source>
        <strain evidence="1 2">KCTC3564</strain>
    </source>
</reference>
<accession>A0A223E6M9</accession>
<dbReference type="EMBL" id="CP017703">
    <property type="protein sequence ID" value="ASS90914.1"/>
    <property type="molecule type" value="Genomic_DNA"/>
</dbReference>
<dbReference type="Proteomes" id="UP000214606">
    <property type="component" value="Chromosome"/>
</dbReference>
<organism evidence="1 2">
    <name type="scientific">Aeribacillus pallidus</name>
    <dbReference type="NCBI Taxonomy" id="33936"/>
    <lineage>
        <taxon>Bacteria</taxon>
        <taxon>Bacillati</taxon>
        <taxon>Bacillota</taxon>
        <taxon>Bacilli</taxon>
        <taxon>Bacillales</taxon>
        <taxon>Bacillaceae</taxon>
        <taxon>Aeribacillus</taxon>
    </lineage>
</organism>
<evidence type="ECO:0000313" key="1">
    <source>
        <dbReference type="EMBL" id="ASS90914.1"/>
    </source>
</evidence>
<proteinExistence type="predicted"/>
<dbReference type="KEGG" id="apak:AP3564_12405"/>
<name>A0A223E6M9_9BACI</name>
<sequence>MTSSTKKKITEIAKEKTAKIHNMIAGNIPKIICKANAKNLLVMKSIAIDMGIHKRTAQRLRIKIS</sequence>